<dbReference type="EMBL" id="FXTZ01000003">
    <property type="protein sequence ID" value="SMP14996.1"/>
    <property type="molecule type" value="Genomic_DNA"/>
</dbReference>
<keyword evidence="1" id="KW-1133">Transmembrane helix</keyword>
<dbReference type="Pfam" id="PF04773">
    <property type="entry name" value="FecR"/>
    <property type="match status" value="1"/>
</dbReference>
<evidence type="ECO:0000259" key="3">
    <source>
        <dbReference type="Pfam" id="PF16344"/>
    </source>
</evidence>
<evidence type="ECO:0000256" key="1">
    <source>
        <dbReference type="SAM" id="Phobius"/>
    </source>
</evidence>
<comment type="caution">
    <text evidence="4">The sequence shown here is derived from an EMBL/GenBank/DDBJ whole genome shotgun (WGS) entry which is preliminary data.</text>
</comment>
<reference evidence="4 5" key="1">
    <citation type="submission" date="2017-05" db="EMBL/GenBank/DDBJ databases">
        <authorList>
            <person name="Varghese N."/>
            <person name="Submissions S."/>
        </authorList>
    </citation>
    <scope>NUCLEOTIDE SEQUENCE [LARGE SCALE GENOMIC DNA]</scope>
    <source>
        <strain evidence="4 5">DSM 28214</strain>
    </source>
</reference>
<proteinExistence type="predicted"/>
<feature type="domain" description="FecR protein" evidence="2">
    <location>
        <begin position="122"/>
        <end position="208"/>
    </location>
</feature>
<dbReference type="Gene3D" id="3.55.50.30">
    <property type="match status" value="1"/>
</dbReference>
<accession>A0ABY1NQ12</accession>
<dbReference type="PANTHER" id="PTHR30273">
    <property type="entry name" value="PERIPLASMIC SIGNAL SENSOR AND SIGMA FACTOR ACTIVATOR FECR-RELATED"/>
    <property type="match status" value="1"/>
</dbReference>
<dbReference type="PANTHER" id="PTHR30273:SF2">
    <property type="entry name" value="PROTEIN FECR"/>
    <property type="match status" value="1"/>
</dbReference>
<feature type="domain" description="Protein FecR C-terminal" evidence="3">
    <location>
        <begin position="256"/>
        <end position="321"/>
    </location>
</feature>
<dbReference type="InterPro" id="IPR012373">
    <property type="entry name" value="Ferrdict_sens_TM"/>
</dbReference>
<keyword evidence="1" id="KW-0812">Transmembrane</keyword>
<gene>
    <name evidence="4" type="ORF">SAMN06264346_103101</name>
</gene>
<organism evidence="4 5">
    <name type="scientific">Chryseobacterium profundimaris</name>
    <dbReference type="NCBI Taxonomy" id="1387275"/>
    <lineage>
        <taxon>Bacteria</taxon>
        <taxon>Pseudomonadati</taxon>
        <taxon>Bacteroidota</taxon>
        <taxon>Flavobacteriia</taxon>
        <taxon>Flavobacteriales</taxon>
        <taxon>Weeksellaceae</taxon>
        <taxon>Chryseobacterium group</taxon>
        <taxon>Chryseobacterium</taxon>
    </lineage>
</organism>
<feature type="transmembrane region" description="Helical" evidence="1">
    <location>
        <begin position="89"/>
        <end position="109"/>
    </location>
</feature>
<dbReference type="InterPro" id="IPR006860">
    <property type="entry name" value="FecR"/>
</dbReference>
<dbReference type="Gene3D" id="2.60.120.1440">
    <property type="match status" value="1"/>
</dbReference>
<dbReference type="InterPro" id="IPR032508">
    <property type="entry name" value="FecR_C"/>
</dbReference>
<evidence type="ECO:0000313" key="4">
    <source>
        <dbReference type="EMBL" id="SMP14996.1"/>
    </source>
</evidence>
<sequence length="323" mass="36670">MTANVVYTFMKNLQYKEIQAFVFRLWEREVTEEKTSEKEKELLDQWKTGVEINLDKNHLKESREKVLFYLEPYFTSTDISAHPNLFKKYIFQAAAAIVLLFTIGGFFIYHSFFKADVYYAKSVNREVKLADGSVVILLPGSQLTVEKSFPQDTRVVDLKGNAVFTVAKSKKHPFIVHADGFSTKVLGTVFKITQTGNNKTVDLYEGKVAVSYAGAPVAFLKPHQKWTNFGIPRTAAVISYEKEKTSHKALPSLLSLSFNDVTLKEVTEVLQKNYSISIIYPKQFAEKKITADFTGGNTDENIEALAFILGLEIQKEKQTYILK</sequence>
<dbReference type="Pfam" id="PF16344">
    <property type="entry name" value="FecR_C"/>
    <property type="match status" value="1"/>
</dbReference>
<evidence type="ECO:0000259" key="2">
    <source>
        <dbReference type="Pfam" id="PF04773"/>
    </source>
</evidence>
<protein>
    <submittedName>
        <fullName evidence="4">FecR family protein</fullName>
    </submittedName>
</protein>
<keyword evidence="1" id="KW-0472">Membrane</keyword>
<evidence type="ECO:0000313" key="5">
    <source>
        <dbReference type="Proteomes" id="UP001157960"/>
    </source>
</evidence>
<dbReference type="Proteomes" id="UP001157960">
    <property type="component" value="Unassembled WGS sequence"/>
</dbReference>
<keyword evidence="5" id="KW-1185">Reference proteome</keyword>
<name>A0ABY1NQ12_9FLAO</name>